<feature type="region of interest" description="Disordered" evidence="1">
    <location>
        <begin position="1117"/>
        <end position="1171"/>
    </location>
</feature>
<organism evidence="2 3">
    <name type="scientific">Lingula anatina</name>
    <name type="common">Brachiopod</name>
    <name type="synonym">Lingula unguis</name>
    <dbReference type="NCBI Taxonomy" id="7574"/>
    <lineage>
        <taxon>Eukaryota</taxon>
        <taxon>Metazoa</taxon>
        <taxon>Spiralia</taxon>
        <taxon>Lophotrochozoa</taxon>
        <taxon>Brachiopoda</taxon>
        <taxon>Linguliformea</taxon>
        <taxon>Lingulata</taxon>
        <taxon>Lingulida</taxon>
        <taxon>Linguloidea</taxon>
        <taxon>Lingulidae</taxon>
        <taxon>Lingula</taxon>
    </lineage>
</organism>
<feature type="compositionally biased region" description="Basic and acidic residues" evidence="1">
    <location>
        <begin position="26"/>
        <end position="39"/>
    </location>
</feature>
<evidence type="ECO:0000256" key="1">
    <source>
        <dbReference type="SAM" id="MobiDB-lite"/>
    </source>
</evidence>
<dbReference type="GeneID" id="106156257"/>
<dbReference type="InParanoid" id="A0A1S3HLB1"/>
<reference evidence="3" key="1">
    <citation type="submission" date="2025-08" db="UniProtKB">
        <authorList>
            <consortium name="RefSeq"/>
        </authorList>
    </citation>
    <scope>IDENTIFICATION</scope>
    <source>
        <tissue evidence="3">Gonads</tissue>
    </source>
</reference>
<accession>A0A1S3HLB1</accession>
<feature type="region of interest" description="Disordered" evidence="1">
    <location>
        <begin position="1451"/>
        <end position="1491"/>
    </location>
</feature>
<feature type="compositionally biased region" description="Polar residues" evidence="1">
    <location>
        <begin position="89"/>
        <end position="103"/>
    </location>
</feature>
<feature type="region of interest" description="Disordered" evidence="1">
    <location>
        <begin position="1017"/>
        <end position="1046"/>
    </location>
</feature>
<sequence length="1587" mass="170118">MPSWLRRAWRRVSCCSSGSTRVIEFRRPDSVTENNEKLTQKPVVDPLPEVVPGLVPSPEPRTQQSETPEGEAIPPPPPSRTPETPGNAFPTQTIDTTSETVASANLPRETEEEVSCGSNGSPDEVVTVSVSFKETNADDAGSYIGLEDTFMADGMSEITTAFHGTSDMSLPTFIGQEDMKQMVEVQVPAVHQTTSGACTESKYSCSLQDTPEKPQKLTVIFVSPYTPEEDDTLPAAVSNETPGPVKVDVSGSPSEVSLSCATHSGPGCMRQNSGASDAIIREDPAAYSSPSDVSVLSYISDTPKVRAHISSSATSVLEVWGEEKEAPPPSSAEPGSSMDKHGVIFDEIIPFRCPSDDSLGPNADNAPAVGQGIDSTGSTVFKDEVILDKVVPFRCPSDDSLGPNADNAPAAGQEIDSIGNNLFEGIRSEHQNKKEVALRTPIASKSPDSAKHRPSMYKYDEVILDKVVPFRCPSDDSLGPNVDKAPAAGQGIDSRGNNLFEGIRSEHQNKKEVALRTPIASKSPDSAKPGPSIYKYDKITINKFVPFCCPSDDSLGPNTGNAPKAEQEIDSSGNTIFEDKVPVDKIVPFSCPSNDSLRPNTDNGPAAGKGIDSIWNTIFEGNRSEHQNKKAVVLGTPIVSKPSGLAELRSNIDKIDEVIINKDGPFKYPFNDSPGPNTDNARKAEQEIDSSGITIFEDDAIFDKIVPFRCQSNDSLGPKTDNAPKVGQEIGLFGDNIFEGIRSEHQNKKEVALGTPIVSKSSGSPKPRSNMNKYGEVNIDNIVPFIHPFNDSPGPNTDNAAKAAQGIDMKVTVDKIVPFHCPSDDSLGPNTNNPPKAGQEVGLFGDTLFEGIRSKHQNKKEVVLGTPIATTSPDLAELRSNMDKNDEVNIGKDVPFKYRYPFNDSPGPNADNAPKAEQEIDSSGNTVFENEVTFEKIVPFRCPSDDSLGPNTDNAPKSGQLIDPSGNTVFENEVTFDKIVPFRCPSDDSLGPNTNNTPKAGQEIDSRGNTVIEEIKNEHHGTPIASIASKSPAPVEAEAEESNSDKTDISIKEVLVAFHCPSEDSPVSDINKAPKLRPDISSSDTSIVEVIGEVDTHVHQANETRVVSIIVPTVQQSPDSLEAEQGSDSDKSELSIPEDLDSFSCSSDSRGSDTNKAPAAIPDISPSDTSIPEEIGEIQVDQNKAPNIRPDIITSATSIPEDIGEVHEHRYVDTGGGSRVKPAASMFSDSVAAKGGDSSDRSDSTIPEDLAAFSCLSEISVLSSSKKTSVTRPDISTSESSISEEICGSCENVQHDTKTEVESPLTPDDSHLLNTVKAVPGSDSDLSIIEDIAPYSCFSETFLSTGIRPVTETSILEEIHSSVSSESNQIETVHQEENSFQNGRDRATSVISQPEEEITVGNTASRENSSPKSVCGTNSDSSVSEIALSPPCSQSILNRGVVQYEHFRSGATAQTPPTLGNAHYSQDSGIGSNPASARRTGKASSGFVLPRAYKTTQRLQQRLTASNNHVTVKPRAVTPAPNGVENRTSRRTNEGKGNKTRKVAKGSRPTAAHHRRRRKKPATPVQTTAKRAREAWGEEGYLSDFED</sequence>
<feature type="compositionally biased region" description="Polar residues" evidence="1">
    <location>
        <begin position="1400"/>
        <end position="1421"/>
    </location>
</feature>
<dbReference type="KEGG" id="lak:106156257"/>
<evidence type="ECO:0000313" key="2">
    <source>
        <dbReference type="Proteomes" id="UP000085678"/>
    </source>
</evidence>
<feature type="region of interest" description="Disordered" evidence="1">
    <location>
        <begin position="1396"/>
        <end position="1421"/>
    </location>
</feature>
<gene>
    <name evidence="3" type="primary">LOC106156257</name>
</gene>
<feature type="compositionally biased region" description="Basic and acidic residues" evidence="1">
    <location>
        <begin position="1527"/>
        <end position="1537"/>
    </location>
</feature>
<dbReference type="RefSeq" id="XP_013386895.1">
    <property type="nucleotide sequence ID" value="XM_013531441.1"/>
</dbReference>
<feature type="region of interest" description="Disordered" evidence="1">
    <location>
        <begin position="943"/>
        <end position="964"/>
    </location>
</feature>
<feature type="region of interest" description="Disordered" evidence="1">
    <location>
        <begin position="1506"/>
        <end position="1587"/>
    </location>
</feature>
<feature type="compositionally biased region" description="Polar residues" evidence="1">
    <location>
        <begin position="1451"/>
        <end position="1475"/>
    </location>
</feature>
<feature type="region of interest" description="Disordered" evidence="1">
    <location>
        <begin position="26"/>
        <end position="122"/>
    </location>
</feature>
<feature type="region of interest" description="Disordered" evidence="1">
    <location>
        <begin position="985"/>
        <end position="1005"/>
    </location>
</feature>
<feature type="region of interest" description="Disordered" evidence="1">
    <location>
        <begin position="557"/>
        <end position="576"/>
    </location>
</feature>
<feature type="compositionally biased region" description="Basic residues" evidence="1">
    <location>
        <begin position="1538"/>
        <end position="1561"/>
    </location>
</feature>
<protein>
    <submittedName>
        <fullName evidence="3">Uncharacterized protein LOC106156257</fullName>
    </submittedName>
</protein>
<keyword evidence="2" id="KW-1185">Reference proteome</keyword>
<dbReference type="Proteomes" id="UP000085678">
    <property type="component" value="Unplaced"/>
</dbReference>
<name>A0A1S3HLB1_LINAN</name>
<proteinExistence type="predicted"/>
<evidence type="ECO:0000313" key="3">
    <source>
        <dbReference type="RefSeq" id="XP_013386895.1"/>
    </source>
</evidence>